<dbReference type="EMBL" id="CM046106">
    <property type="protein sequence ID" value="KAI8435952.1"/>
    <property type="molecule type" value="Genomic_DNA"/>
</dbReference>
<gene>
    <name evidence="1" type="ORF">MSG28_004118</name>
</gene>
<name>A0ACC0KHG3_CHOFU</name>
<organism evidence="1 2">
    <name type="scientific">Choristoneura fumiferana</name>
    <name type="common">Spruce budworm moth</name>
    <name type="synonym">Archips fumiferana</name>
    <dbReference type="NCBI Taxonomy" id="7141"/>
    <lineage>
        <taxon>Eukaryota</taxon>
        <taxon>Metazoa</taxon>
        <taxon>Ecdysozoa</taxon>
        <taxon>Arthropoda</taxon>
        <taxon>Hexapoda</taxon>
        <taxon>Insecta</taxon>
        <taxon>Pterygota</taxon>
        <taxon>Neoptera</taxon>
        <taxon>Endopterygota</taxon>
        <taxon>Lepidoptera</taxon>
        <taxon>Glossata</taxon>
        <taxon>Ditrysia</taxon>
        <taxon>Tortricoidea</taxon>
        <taxon>Tortricidae</taxon>
        <taxon>Tortricinae</taxon>
        <taxon>Choristoneura</taxon>
    </lineage>
</organism>
<proteinExistence type="predicted"/>
<keyword evidence="2" id="KW-1185">Reference proteome</keyword>
<evidence type="ECO:0000313" key="1">
    <source>
        <dbReference type="EMBL" id="KAI8435952.1"/>
    </source>
</evidence>
<dbReference type="Proteomes" id="UP001064048">
    <property type="component" value="Chromosome 6"/>
</dbReference>
<sequence length="349" mass="38468">MLVLILLMMVWNSLAHPQDLAWYGGPWHLGCEHGAHLLTNSGQYIKDNAIAIKAVSFNDEIYVITPRLKHGVLATVWRVVRERSGPELEPYPSLAAHAVGDCYGIQNAVDFHLDYLGNLWVLDSGVVDALDSPHCTCKPKVVVISTILRKITKRLDLSSLTDSSSLLQYVVSEYVFGGKPFIYISDASRGAILVHDTSSQAEWSVLICTPAAGLQIALVRRGTHGMLVAVRINYPGIFEIDTAALRRRDSGTPLRVFGEHGNPIYLLGSDAHHIYLRASDSADVMVWDAREGFNASRLISIHSPAPRLISTSATVDPFKHTLLILDSNYADVVHSHLPAYQRISFIGQL</sequence>
<reference evidence="1 2" key="1">
    <citation type="journal article" date="2022" name="Genome Biol. Evol.">
        <title>The Spruce Budworm Genome: Reconstructing the Evolutionary History of Antifreeze Proteins.</title>
        <authorList>
            <person name="Beliveau C."/>
            <person name="Gagne P."/>
            <person name="Picq S."/>
            <person name="Vernygora O."/>
            <person name="Keeling C.I."/>
            <person name="Pinkney K."/>
            <person name="Doucet D."/>
            <person name="Wen F."/>
            <person name="Johnston J.S."/>
            <person name="Maaroufi H."/>
            <person name="Boyle B."/>
            <person name="Laroche J."/>
            <person name="Dewar K."/>
            <person name="Juretic N."/>
            <person name="Blackburn G."/>
            <person name="Nisole A."/>
            <person name="Brunet B."/>
            <person name="Brandao M."/>
            <person name="Lumley L."/>
            <person name="Duan J."/>
            <person name="Quan G."/>
            <person name="Lucarotti C.J."/>
            <person name="Roe A.D."/>
            <person name="Sperling F.A.H."/>
            <person name="Levesque R.C."/>
            <person name="Cusson M."/>
        </authorList>
    </citation>
    <scope>NUCLEOTIDE SEQUENCE [LARGE SCALE GENOMIC DNA]</scope>
    <source>
        <strain evidence="1">Glfc:IPQL:Cfum</strain>
    </source>
</reference>
<accession>A0ACC0KHG3</accession>
<comment type="caution">
    <text evidence="1">The sequence shown here is derived from an EMBL/GenBank/DDBJ whole genome shotgun (WGS) entry which is preliminary data.</text>
</comment>
<evidence type="ECO:0000313" key="2">
    <source>
        <dbReference type="Proteomes" id="UP001064048"/>
    </source>
</evidence>
<protein>
    <submittedName>
        <fullName evidence="1">Uncharacterized protein</fullName>
    </submittedName>
</protein>